<dbReference type="EMBL" id="CP054614">
    <property type="protein sequence ID" value="QKS55267.1"/>
    <property type="molecule type" value="Genomic_DNA"/>
</dbReference>
<keyword evidence="7" id="KW-1185">Reference proteome</keyword>
<feature type="transmembrane region" description="Helical" evidence="5">
    <location>
        <begin position="97"/>
        <end position="118"/>
    </location>
</feature>
<organism evidence="6 7">
    <name type="scientific">Paenibacillus barcinonensis</name>
    <dbReference type="NCBI Taxonomy" id="198119"/>
    <lineage>
        <taxon>Bacteria</taxon>
        <taxon>Bacillati</taxon>
        <taxon>Bacillota</taxon>
        <taxon>Bacilli</taxon>
        <taxon>Bacillales</taxon>
        <taxon>Paenibacillaceae</taxon>
        <taxon>Paenibacillus</taxon>
    </lineage>
</organism>
<dbReference type="Pfam" id="PF13564">
    <property type="entry name" value="DoxX_2"/>
    <property type="match status" value="1"/>
</dbReference>
<evidence type="ECO:0000256" key="3">
    <source>
        <dbReference type="ARBA" id="ARBA00022989"/>
    </source>
</evidence>
<evidence type="ECO:0000256" key="5">
    <source>
        <dbReference type="SAM" id="Phobius"/>
    </source>
</evidence>
<keyword evidence="3 5" id="KW-1133">Transmembrane helix</keyword>
<gene>
    <name evidence="6" type="ORF">HUB98_02360</name>
</gene>
<evidence type="ECO:0000313" key="7">
    <source>
        <dbReference type="Proteomes" id="UP000509327"/>
    </source>
</evidence>
<keyword evidence="2 5" id="KW-0812">Transmembrane</keyword>
<proteinExistence type="predicted"/>
<comment type="subcellular location">
    <subcellularLocation>
        <location evidence="1">Membrane</location>
        <topology evidence="1">Multi-pass membrane protein</topology>
    </subcellularLocation>
</comment>
<dbReference type="Proteomes" id="UP000509327">
    <property type="component" value="Chromosome"/>
</dbReference>
<feature type="transmembrane region" description="Helical" evidence="5">
    <location>
        <begin position="125"/>
        <end position="143"/>
    </location>
</feature>
<evidence type="ECO:0000313" key="6">
    <source>
        <dbReference type="EMBL" id="QKS55267.1"/>
    </source>
</evidence>
<keyword evidence="4 5" id="KW-0472">Membrane</keyword>
<sequence>MLWHIVGLLITIDPTAYLTCICTTDERRITMSIFITILQVLLGIFFLFTGSKIISGKMADEFKRFGLPSFFNVMTGSFEIVGAVGMIVGIWMPVTAILAGMLLGGTMLAGAFTLIVLAKDPIQKAIPALVLFVLSLIVSVYHFF</sequence>
<evidence type="ECO:0000256" key="1">
    <source>
        <dbReference type="ARBA" id="ARBA00004141"/>
    </source>
</evidence>
<name>A0ABX6PZG5_PAEBA</name>
<feature type="transmembrane region" description="Helical" evidence="5">
    <location>
        <begin position="28"/>
        <end position="49"/>
    </location>
</feature>
<evidence type="ECO:0000256" key="2">
    <source>
        <dbReference type="ARBA" id="ARBA00022692"/>
    </source>
</evidence>
<dbReference type="InterPro" id="IPR032808">
    <property type="entry name" value="DoxX"/>
</dbReference>
<feature type="transmembrane region" description="Helical" evidence="5">
    <location>
        <begin position="70"/>
        <end position="91"/>
    </location>
</feature>
<accession>A0ABX6PZG5</accession>
<evidence type="ECO:0000256" key="4">
    <source>
        <dbReference type="ARBA" id="ARBA00023136"/>
    </source>
</evidence>
<reference evidence="6 7" key="1">
    <citation type="submission" date="2020-06" db="EMBL/GenBank/DDBJ databases">
        <title>Complete genome of Paenibacillus barcinonensis KACC11450.</title>
        <authorList>
            <person name="Kim M."/>
            <person name="Park Y.-J."/>
            <person name="Shin J.-H."/>
        </authorList>
    </citation>
    <scope>NUCLEOTIDE SEQUENCE [LARGE SCALE GENOMIC DNA]</scope>
    <source>
        <strain evidence="6 7">KACC11450</strain>
    </source>
</reference>
<protein>
    <submittedName>
        <fullName evidence="6">DoxX family protein</fullName>
    </submittedName>
</protein>